<dbReference type="Pfam" id="PF07796">
    <property type="entry name" value="DUF1638"/>
    <property type="match status" value="1"/>
</dbReference>
<proteinExistence type="predicted"/>
<sequence>MNLDKTIMNQDKTIILACSSLTEYVEAAQASVGTKMRVRYLNRIYHRDPAEMQEHIKAELERMPEGIDTVLVCMGFCGGSWNLVQSRYRLVIPRVDDCVSLLLQTKDDPVSNLKTPGHLYVRAMDPSTESFKAIFERLVKTYNVDEETAKKRHKEWMDLYNTISVMDTGINQCRRPEYAAVVKKDADWLGAKMEYVEAGTHLLEKLFSGRWDDQFLVLEPGRAVQKEEMLV</sequence>
<dbReference type="Proteomes" id="UP000198896">
    <property type="component" value="Unassembled WGS sequence"/>
</dbReference>
<evidence type="ECO:0000259" key="1">
    <source>
        <dbReference type="Pfam" id="PF07796"/>
    </source>
</evidence>
<dbReference type="EMBL" id="FONL01000003">
    <property type="protein sequence ID" value="SFE25029.1"/>
    <property type="molecule type" value="Genomic_DNA"/>
</dbReference>
<gene>
    <name evidence="2" type="ORF">SAMN05216245_10392</name>
</gene>
<dbReference type="RefSeq" id="WP_093912929.1">
    <property type="nucleotide sequence ID" value="NZ_FONL01000003.1"/>
</dbReference>
<feature type="domain" description="DUF1638" evidence="1">
    <location>
        <begin position="41"/>
        <end position="206"/>
    </location>
</feature>
<dbReference type="AlphaFoldDB" id="A0A1I1YZX4"/>
<reference evidence="2 3" key="1">
    <citation type="submission" date="2016-10" db="EMBL/GenBank/DDBJ databases">
        <authorList>
            <person name="de Groot N.N."/>
        </authorList>
    </citation>
    <scope>NUCLEOTIDE SEQUENCE [LARGE SCALE GENOMIC DNA]</scope>
    <source>
        <strain evidence="2 3">DSM 9236</strain>
    </source>
</reference>
<evidence type="ECO:0000313" key="2">
    <source>
        <dbReference type="EMBL" id="SFE25029.1"/>
    </source>
</evidence>
<dbReference type="InterPro" id="IPR012437">
    <property type="entry name" value="DUF1638"/>
</dbReference>
<evidence type="ECO:0000313" key="3">
    <source>
        <dbReference type="Proteomes" id="UP000198896"/>
    </source>
</evidence>
<dbReference type="STRING" id="1123323.SAMN05216245_10392"/>
<organism evidence="2 3">
    <name type="scientific">Succiniclasticum ruminis DSM 9236</name>
    <dbReference type="NCBI Taxonomy" id="1123323"/>
    <lineage>
        <taxon>Bacteria</taxon>
        <taxon>Bacillati</taxon>
        <taxon>Bacillota</taxon>
        <taxon>Negativicutes</taxon>
        <taxon>Acidaminococcales</taxon>
        <taxon>Acidaminococcaceae</taxon>
        <taxon>Succiniclasticum</taxon>
    </lineage>
</organism>
<dbReference type="OrthoDB" id="9787351at2"/>
<accession>A0A1I1YZX4</accession>
<keyword evidence="3" id="KW-1185">Reference proteome</keyword>
<name>A0A1I1YZX4_9FIRM</name>
<protein>
    <recommendedName>
        <fullName evidence="1">DUF1638 domain-containing protein</fullName>
    </recommendedName>
</protein>